<dbReference type="Proteomes" id="UP001165586">
    <property type="component" value="Unassembled WGS sequence"/>
</dbReference>
<keyword evidence="2" id="KW-1185">Reference proteome</keyword>
<gene>
    <name evidence="1" type="ORF">N1032_21835</name>
</gene>
<sequence length="713" mass="77301">MFTDASYPPDDGYDDFGYEIAIIDSGVQTSVKFMPIGAKYSRSHTISASINYLSTTYIHTAIDPNPPAQGWVVNDGSFGYIDRAHVDIIVNGVKMTAVGTVPYGATLKFVARTGYRFTETSFIKIVTADGTTELDPPLYATMSADMTISDFGTLAKPTSPAGADHYGQVGACQTEAYTPPAPLAWNFHPATGTPDTDIPFSWTGGEPGANGYNLVVFESDGVTITDDQTTAALTANVNESAGTYTVKVYDKGGRNDPTAHVIDQQLTLTTLLHWVDHPTTATAGDTVKYSWGDGTKPSGGYLVTVTDPDNTKIQDGAIDNTEYSFIAAKAGNYSVSVTDNITTLNETLVVAAPPLAVFDVNDYNAMRSVFVNGTVNGVAFDGSKNVGLFAGDKLVFTCEQDYKFIDDVNGVSIGFNMSDGSKVHMTLDPTDKIASYTMVDKSPLTYDQMFITTRKIPDNVAANNVYLVDNQIINTLSSTRFQIVPNSEGTALVAVDYGDFIIDLIELPFAIDPAMIGLDGTITLGGYDTKTIAPQLVDDKLVFYIGKVTVPETYGNSLDYHQTEALFHLPFINPVNIALEYVIGQQISVEYHVNAYSGKATVLISSSKINDVIIMKELDAGFKIPYANYARNNMDNSNIDIGGDNLVRRPYIELVRNDIALPNGVFTIPVTDEDQLKNHKGFVIVEQIELNCTALKNEKDEINSFLNKGVIIK</sequence>
<name>A0ABT2H8U6_9MICO</name>
<evidence type="ECO:0000313" key="2">
    <source>
        <dbReference type="Proteomes" id="UP001165586"/>
    </source>
</evidence>
<dbReference type="EMBL" id="JANLCJ010000019">
    <property type="protein sequence ID" value="MCS5736381.1"/>
    <property type="molecule type" value="Genomic_DNA"/>
</dbReference>
<dbReference type="RefSeq" id="WP_259542282.1">
    <property type="nucleotide sequence ID" value="NZ_JANLCJ010000019.1"/>
</dbReference>
<proteinExistence type="predicted"/>
<organism evidence="1 2">
    <name type="scientific">Herbiconiux daphne</name>
    <dbReference type="NCBI Taxonomy" id="2970914"/>
    <lineage>
        <taxon>Bacteria</taxon>
        <taxon>Bacillati</taxon>
        <taxon>Actinomycetota</taxon>
        <taxon>Actinomycetes</taxon>
        <taxon>Micrococcales</taxon>
        <taxon>Microbacteriaceae</taxon>
        <taxon>Herbiconiux</taxon>
    </lineage>
</organism>
<reference evidence="1" key="1">
    <citation type="submission" date="2022-08" db="EMBL/GenBank/DDBJ databases">
        <authorList>
            <person name="Deng Y."/>
            <person name="Han X.-F."/>
            <person name="Zhang Y.-Q."/>
        </authorList>
    </citation>
    <scope>NUCLEOTIDE SEQUENCE</scope>
    <source>
        <strain evidence="1">CPCC 203386</strain>
    </source>
</reference>
<accession>A0ABT2H8U6</accession>
<evidence type="ECO:0000313" key="1">
    <source>
        <dbReference type="EMBL" id="MCS5736381.1"/>
    </source>
</evidence>
<comment type="caution">
    <text evidence="1">The sequence shown here is derived from an EMBL/GenBank/DDBJ whole genome shotgun (WGS) entry which is preliminary data.</text>
</comment>
<protein>
    <submittedName>
        <fullName evidence="1">Uncharacterized protein</fullName>
    </submittedName>
</protein>